<protein>
    <submittedName>
        <fullName evidence="2">Uncharacterized protein</fullName>
    </submittedName>
</protein>
<name>A0A0F9H0I0_9ZZZZ</name>
<dbReference type="AlphaFoldDB" id="A0A0F9H0I0"/>
<feature type="compositionally biased region" description="Basic and acidic residues" evidence="1">
    <location>
        <begin position="104"/>
        <end position="114"/>
    </location>
</feature>
<gene>
    <name evidence="2" type="ORF">LCGC14_1763170</name>
</gene>
<evidence type="ECO:0000313" key="2">
    <source>
        <dbReference type="EMBL" id="KKM04545.1"/>
    </source>
</evidence>
<accession>A0A0F9H0I0</accession>
<proteinExistence type="predicted"/>
<evidence type="ECO:0000256" key="1">
    <source>
        <dbReference type="SAM" id="MobiDB-lite"/>
    </source>
</evidence>
<comment type="caution">
    <text evidence="2">The sequence shown here is derived from an EMBL/GenBank/DDBJ whole genome shotgun (WGS) entry which is preliminary data.</text>
</comment>
<organism evidence="2">
    <name type="scientific">marine sediment metagenome</name>
    <dbReference type="NCBI Taxonomy" id="412755"/>
    <lineage>
        <taxon>unclassified sequences</taxon>
        <taxon>metagenomes</taxon>
        <taxon>ecological metagenomes</taxon>
    </lineage>
</organism>
<sequence length="121" mass="14236">MKLLRSLLEDYTNFGPNQWFRVMGDSLQVWKHISGRPRTFPSFRPMTLNQYDEIHWLHGGLFAIQQDRTWQIHMHDPSKESEGESYMSTSSKRARGLKNAMQDGKIEEIAKHDANIPQSYR</sequence>
<reference evidence="2" key="1">
    <citation type="journal article" date="2015" name="Nature">
        <title>Complex archaea that bridge the gap between prokaryotes and eukaryotes.</title>
        <authorList>
            <person name="Spang A."/>
            <person name="Saw J.H."/>
            <person name="Jorgensen S.L."/>
            <person name="Zaremba-Niedzwiedzka K."/>
            <person name="Martijn J."/>
            <person name="Lind A.E."/>
            <person name="van Eijk R."/>
            <person name="Schleper C."/>
            <person name="Guy L."/>
            <person name="Ettema T.J."/>
        </authorList>
    </citation>
    <scope>NUCLEOTIDE SEQUENCE</scope>
</reference>
<dbReference type="EMBL" id="LAZR01016427">
    <property type="protein sequence ID" value="KKM04545.1"/>
    <property type="molecule type" value="Genomic_DNA"/>
</dbReference>
<feature type="region of interest" description="Disordered" evidence="1">
    <location>
        <begin position="76"/>
        <end position="121"/>
    </location>
</feature>